<keyword evidence="4 10" id="KW-0547">Nucleotide-binding</keyword>
<dbReference type="InterPro" id="IPR018368">
    <property type="entry name" value="ClpA/B_CS1"/>
</dbReference>
<dbReference type="Pfam" id="PF02861">
    <property type="entry name" value="Clp_N"/>
    <property type="match status" value="1"/>
</dbReference>
<dbReference type="PROSITE" id="PS00871">
    <property type="entry name" value="CLPAB_2"/>
    <property type="match status" value="1"/>
</dbReference>
<keyword evidence="11" id="KW-0346">Stress response</keyword>
<dbReference type="Pfam" id="PF17871">
    <property type="entry name" value="AAA_lid_9"/>
    <property type="match status" value="1"/>
</dbReference>
<dbReference type="Pfam" id="PF00004">
    <property type="entry name" value="AAA"/>
    <property type="match status" value="1"/>
</dbReference>
<evidence type="ECO:0000256" key="9">
    <source>
        <dbReference type="PROSITE-ProRule" id="PRU01251"/>
    </source>
</evidence>
<dbReference type="InterPro" id="IPR027417">
    <property type="entry name" value="P-loop_NTPase"/>
</dbReference>
<evidence type="ECO:0000259" key="12">
    <source>
        <dbReference type="PROSITE" id="PS51903"/>
    </source>
</evidence>
<dbReference type="InterPro" id="IPR028299">
    <property type="entry name" value="ClpA/B_CS2"/>
</dbReference>
<dbReference type="Gene3D" id="1.10.8.60">
    <property type="match status" value="1"/>
</dbReference>
<evidence type="ECO:0000256" key="5">
    <source>
        <dbReference type="ARBA" id="ARBA00022840"/>
    </source>
</evidence>
<evidence type="ECO:0000256" key="3">
    <source>
        <dbReference type="ARBA" id="ARBA00022737"/>
    </source>
</evidence>
<evidence type="ECO:0000313" key="13">
    <source>
        <dbReference type="EMBL" id="QTR48815.1"/>
    </source>
</evidence>
<dbReference type="SUPFAM" id="SSF52540">
    <property type="entry name" value="P-loop containing nucleoside triphosphate hydrolases"/>
    <property type="match status" value="2"/>
</dbReference>
<evidence type="ECO:0000256" key="1">
    <source>
        <dbReference type="ARBA" id="ARBA00008675"/>
    </source>
</evidence>
<dbReference type="InterPro" id="IPR017730">
    <property type="entry name" value="Chaperonin_ClpB"/>
</dbReference>
<keyword evidence="3 9" id="KW-0677">Repeat</keyword>
<dbReference type="InterPro" id="IPR001270">
    <property type="entry name" value="ClpA/B"/>
</dbReference>
<dbReference type="CDD" id="cd00009">
    <property type="entry name" value="AAA"/>
    <property type="match status" value="1"/>
</dbReference>
<dbReference type="PANTHER" id="PTHR11638">
    <property type="entry name" value="ATP-DEPENDENT CLP PROTEASE"/>
    <property type="match status" value="1"/>
</dbReference>
<dbReference type="PROSITE" id="PS51903">
    <property type="entry name" value="CLP_R"/>
    <property type="match status" value="1"/>
</dbReference>
<comment type="similarity">
    <text evidence="1 10">Belongs to the ClpA/ClpB family.</text>
</comment>
<dbReference type="InterPro" id="IPR003593">
    <property type="entry name" value="AAA+_ATPase"/>
</dbReference>
<dbReference type="PROSITE" id="PS00870">
    <property type="entry name" value="CLPAB_1"/>
    <property type="match status" value="1"/>
</dbReference>
<keyword evidence="11" id="KW-0963">Cytoplasm</keyword>
<dbReference type="PRINTS" id="PR00300">
    <property type="entry name" value="CLPPROTEASEA"/>
</dbReference>
<protein>
    <recommendedName>
        <fullName evidence="2 11">Chaperone protein ClpB</fullName>
    </recommendedName>
</protein>
<dbReference type="InterPro" id="IPR019489">
    <property type="entry name" value="Clp_ATPase_C"/>
</dbReference>
<proteinExistence type="inferred from homology"/>
<dbReference type="InterPro" id="IPR050130">
    <property type="entry name" value="ClpA_ClpB"/>
</dbReference>
<evidence type="ECO:0000256" key="2">
    <source>
        <dbReference type="ARBA" id="ARBA00017574"/>
    </source>
</evidence>
<dbReference type="SUPFAM" id="SSF81923">
    <property type="entry name" value="Double Clp-N motif"/>
    <property type="match status" value="1"/>
</dbReference>
<feature type="domain" description="Clp R" evidence="12">
    <location>
        <begin position="3"/>
        <end position="147"/>
    </location>
</feature>
<dbReference type="PANTHER" id="PTHR11638:SF18">
    <property type="entry name" value="HEAT SHOCK PROTEIN 104"/>
    <property type="match status" value="1"/>
</dbReference>
<keyword evidence="6 11" id="KW-0175">Coiled coil</keyword>
<sequence>MRMDKLTSKFQLALQDAQSLALGRDHQFIEPAHLMIALLDQEGGSTRGLLTKADVNANQLRSKLGEALDRMPSVSGGDAGSVHVSNDLSKLLNVTDKIAQQRKDQYISSELFILAGLEDKGTLGNLLRECGATKGAVEKAIEGMRGGQTVNDPNAEDQRQALDKYTIDLTERAEQGKIDPIIGRDEEIRRMVQILQRRTKNNPVLIGEPGVGKTALVEGLAQRIVNGEVSEGMKGKRLLSLDLGALLAGTKYRGDFEERLKAVLNDIAKAEGNIILFIDELHTMVGAGKADGAMDAGNMLKPALARGELHCLGATTLDEYRQYIEKDAALERRFQKVLVDEPTVEDTIAILRGLQEKYEVHHGVEITDPALVAAATLSHRYITDRQLPDKAIDLIDEAASRIRVEIDSKPEVIDKLDRRLIQLKIEREALKKESDDASKKRLADLQAEIDRLEIESANLEEIWKSEKADVQGTSHIKEALDQARLEFETARRAGNLQRMAELQYGRIPELESQLAQADDAAAHTESKAPKLLKTKVTEDEIADIVSRWTGIPVSKMLEGEKDKLLKMEEVLAKRVIGQTEAVVAVSNAIRRARAGLSDPNRPSGSFLFLGPTGVGKTELTKALATFLFDTDDAMVRIDMSEFMEKHSVARLIGAPPGYVGYEEGGYLTEAVRRRPYSVILLDEVEKAHPDVFNVLLQVLDDGRLTDGQGRTVDFRNTVIIMTSNLGSHLIQEMAGEANYERMKAAVMEVVGTHFRPEFINRIDETVVFHPLDQAEIRQIADIQLNNLRKRLAARDLGIQITDAALDLLAEAGFDPVYGARPLKRAIQQQVENPLAQQILGGKFMPGDTIAVGVEEGKLTFTALVEAQKV</sequence>
<evidence type="ECO:0000256" key="6">
    <source>
        <dbReference type="ARBA" id="ARBA00023054"/>
    </source>
</evidence>
<dbReference type="EMBL" id="CP072800">
    <property type="protein sequence ID" value="QTR48815.1"/>
    <property type="molecule type" value="Genomic_DNA"/>
</dbReference>
<keyword evidence="14" id="KW-1185">Reference proteome</keyword>
<evidence type="ECO:0000313" key="14">
    <source>
        <dbReference type="Proteomes" id="UP000672027"/>
    </source>
</evidence>
<evidence type="ECO:0000256" key="10">
    <source>
        <dbReference type="RuleBase" id="RU004432"/>
    </source>
</evidence>
<comment type="subunit">
    <text evidence="11">Homohexamer; The oligomerization is ATP-dependent.</text>
</comment>
<dbReference type="Pfam" id="PF07724">
    <property type="entry name" value="AAA_2"/>
    <property type="match status" value="1"/>
</dbReference>
<feature type="coiled-coil region" evidence="11">
    <location>
        <begin position="413"/>
        <end position="462"/>
    </location>
</feature>
<dbReference type="Pfam" id="PF10431">
    <property type="entry name" value="ClpB_D2-small"/>
    <property type="match status" value="1"/>
</dbReference>
<comment type="subcellular location">
    <subcellularLocation>
        <location evidence="11">Cytoplasm</location>
    </subcellularLocation>
</comment>
<comment type="function">
    <text evidence="11">Part of a stress-induced multi-chaperone system, it is involved in the recovery of the cell from heat-induced damage, in cooperation with DnaK, DnaJ and GrpE.</text>
</comment>
<dbReference type="NCBIfam" id="NF008118">
    <property type="entry name" value="PRK10865.1"/>
    <property type="match status" value="1"/>
</dbReference>
<evidence type="ECO:0000256" key="8">
    <source>
        <dbReference type="ARBA" id="ARBA00026057"/>
    </source>
</evidence>
<comment type="subunit">
    <text evidence="8">Homohexamer. The oligomerization is ATP-dependent.</text>
</comment>
<dbReference type="NCBIfam" id="TIGR03346">
    <property type="entry name" value="chaperone_ClpB"/>
    <property type="match status" value="1"/>
</dbReference>
<evidence type="ECO:0000256" key="7">
    <source>
        <dbReference type="ARBA" id="ARBA00023186"/>
    </source>
</evidence>
<gene>
    <name evidence="11 13" type="primary">clpB</name>
    <name evidence="13" type="ORF">J8380_11010</name>
</gene>
<accession>A0ABX7WYU1</accession>
<keyword evidence="5 10" id="KW-0067">ATP-binding</keyword>
<dbReference type="SMART" id="SM00382">
    <property type="entry name" value="AAA"/>
    <property type="match status" value="2"/>
</dbReference>
<dbReference type="InterPro" id="IPR041546">
    <property type="entry name" value="ClpA/ClpB_AAA_lid"/>
</dbReference>
<dbReference type="RefSeq" id="WP_210225696.1">
    <property type="nucleotide sequence ID" value="NZ_CP072800.1"/>
</dbReference>
<organism evidence="13 14">
    <name type="scientific">Candidatus Thiothrix anitrata</name>
    <dbReference type="NCBI Taxonomy" id="2823902"/>
    <lineage>
        <taxon>Bacteria</taxon>
        <taxon>Pseudomonadati</taxon>
        <taxon>Pseudomonadota</taxon>
        <taxon>Gammaproteobacteria</taxon>
        <taxon>Thiotrichales</taxon>
        <taxon>Thiotrichaceae</taxon>
        <taxon>Thiothrix</taxon>
    </lineage>
</organism>
<dbReference type="Gene3D" id="1.10.1780.10">
    <property type="entry name" value="Clp, N-terminal domain"/>
    <property type="match status" value="1"/>
</dbReference>
<dbReference type="InterPro" id="IPR004176">
    <property type="entry name" value="Clp_R_N"/>
</dbReference>
<dbReference type="CDD" id="cd19499">
    <property type="entry name" value="RecA-like_ClpB_Hsp104-like"/>
    <property type="match status" value="1"/>
</dbReference>
<dbReference type="InterPro" id="IPR003959">
    <property type="entry name" value="ATPase_AAA_core"/>
</dbReference>
<keyword evidence="7 10" id="KW-0143">Chaperone</keyword>
<dbReference type="InterPro" id="IPR036628">
    <property type="entry name" value="Clp_N_dom_sf"/>
</dbReference>
<name>A0ABX7WYU1_9GAMM</name>
<evidence type="ECO:0000256" key="4">
    <source>
        <dbReference type="ARBA" id="ARBA00022741"/>
    </source>
</evidence>
<dbReference type="SMART" id="SM01086">
    <property type="entry name" value="ClpB_D2-small"/>
    <property type="match status" value="1"/>
</dbReference>
<dbReference type="Proteomes" id="UP000672027">
    <property type="component" value="Chromosome"/>
</dbReference>
<reference evidence="13 14" key="1">
    <citation type="submission" date="2021-04" db="EMBL/GenBank/DDBJ databases">
        <title>Genomics, taxonomy and metabolism of representatives of sulfur bacteria of the genus Thiothrix: Thiothrix fructosivorans QT, Thiothrix unzii A1T and three new species, Thiothrix subterranea sp. nov., Thiothrix litoralis sp. nov. and 'Candidatus Thiothrix anitrata' sp. nov.</title>
        <authorList>
            <person name="Ravin N.V."/>
            <person name="Smolyakov D."/>
            <person name="Rudenko T.S."/>
            <person name="Mardanov A.V."/>
            <person name="Beletsky A.V."/>
            <person name="Markov N.D."/>
            <person name="Fomenkov A.I."/>
            <person name="Roberts R.J."/>
            <person name="Karnachuk O.V."/>
            <person name="Novikov A."/>
            <person name="Grabovich M.Y."/>
        </authorList>
    </citation>
    <scope>NUCLEOTIDE SEQUENCE [LARGE SCALE GENOMIC DNA]</scope>
    <source>
        <strain evidence="13 14">A52</strain>
    </source>
</reference>
<dbReference type="Gene3D" id="3.40.50.300">
    <property type="entry name" value="P-loop containing nucleotide triphosphate hydrolases"/>
    <property type="match status" value="3"/>
</dbReference>
<evidence type="ECO:0000256" key="11">
    <source>
        <dbReference type="RuleBase" id="RU362034"/>
    </source>
</evidence>